<evidence type="ECO:0000256" key="1">
    <source>
        <dbReference type="ARBA" id="ARBA00023125"/>
    </source>
</evidence>
<dbReference type="GO" id="GO:0000976">
    <property type="term" value="F:transcription cis-regulatory region binding"/>
    <property type="evidence" value="ECO:0007669"/>
    <property type="project" value="TreeGrafter"/>
</dbReference>
<dbReference type="InterPro" id="IPR039420">
    <property type="entry name" value="WalR-like"/>
</dbReference>
<dbReference type="AlphaFoldDB" id="A0A059ZTM8"/>
<name>A0A059ZTM8_ACICK</name>
<dbReference type="RefSeq" id="WP_004871718.1">
    <property type="nucleotide sequence ID" value="NZ_CP005986.1"/>
</dbReference>
<dbReference type="KEGG" id="acz:Acaty_c1115"/>
<dbReference type="EMBL" id="CP005986">
    <property type="protein sequence ID" value="AIA54985.1"/>
    <property type="molecule type" value="Genomic_DNA"/>
</dbReference>
<evidence type="ECO:0000313" key="4">
    <source>
        <dbReference type="EMBL" id="AIA54985.1"/>
    </source>
</evidence>
<dbReference type="PANTHER" id="PTHR48111:SF23">
    <property type="entry name" value="TRANSCRIPTIONAL ACTIVATOR CADC"/>
    <property type="match status" value="1"/>
</dbReference>
<organism evidence="4 5">
    <name type="scientific">Acidithiobacillus caldus (strain ATCC 51756 / DSM 8584 / KU)</name>
    <dbReference type="NCBI Taxonomy" id="637389"/>
    <lineage>
        <taxon>Bacteria</taxon>
        <taxon>Pseudomonadati</taxon>
        <taxon>Pseudomonadota</taxon>
        <taxon>Acidithiobacillia</taxon>
        <taxon>Acidithiobacillales</taxon>
        <taxon>Acidithiobacillaceae</taxon>
        <taxon>Acidithiobacillus</taxon>
    </lineage>
</organism>
<dbReference type="GeneID" id="92931334"/>
<dbReference type="PANTHER" id="PTHR48111">
    <property type="entry name" value="REGULATOR OF RPOS"/>
    <property type="match status" value="1"/>
</dbReference>
<dbReference type="GO" id="GO:0005829">
    <property type="term" value="C:cytosol"/>
    <property type="evidence" value="ECO:0007669"/>
    <property type="project" value="TreeGrafter"/>
</dbReference>
<dbReference type="SMR" id="A0A059ZTM8"/>
<evidence type="ECO:0000259" key="3">
    <source>
        <dbReference type="PROSITE" id="PS51755"/>
    </source>
</evidence>
<evidence type="ECO:0000313" key="5">
    <source>
        <dbReference type="Proteomes" id="UP000005522"/>
    </source>
</evidence>
<reference evidence="4 5" key="1">
    <citation type="journal article" date="2009" name="J. Bacteriol.">
        <title>Draft genome sequence of the extremely acidophilic bacterium Acidithiobacillus caldus ATCC 51756 reveals metabolic versatility in the genus Acidithiobacillus.</title>
        <authorList>
            <person name="Valdes J."/>
            <person name="Quatrini R."/>
            <person name="Hallberg K."/>
            <person name="Dopson M."/>
            <person name="Valenzuela P.D."/>
            <person name="Holmes D.S."/>
        </authorList>
    </citation>
    <scope>NUCLEOTIDE SEQUENCE [LARGE SCALE GENOMIC DNA]</scope>
    <source>
        <strain evidence="5">ATCC 51756 / DSM 8584 / KU</strain>
    </source>
</reference>
<gene>
    <name evidence="4" type="ORF">Acaty_c1115</name>
</gene>
<feature type="DNA-binding region" description="OmpR/PhoB-type" evidence="2">
    <location>
        <begin position="158"/>
        <end position="257"/>
    </location>
</feature>
<dbReference type="GO" id="GO:0006355">
    <property type="term" value="P:regulation of DNA-templated transcription"/>
    <property type="evidence" value="ECO:0007669"/>
    <property type="project" value="InterPro"/>
</dbReference>
<dbReference type="GO" id="GO:0032993">
    <property type="term" value="C:protein-DNA complex"/>
    <property type="evidence" value="ECO:0007669"/>
    <property type="project" value="TreeGrafter"/>
</dbReference>
<dbReference type="InterPro" id="IPR016032">
    <property type="entry name" value="Sig_transdc_resp-reg_C-effctor"/>
</dbReference>
<dbReference type="InterPro" id="IPR036388">
    <property type="entry name" value="WH-like_DNA-bd_sf"/>
</dbReference>
<dbReference type="Pfam" id="PF00486">
    <property type="entry name" value="Trans_reg_C"/>
    <property type="match status" value="1"/>
</dbReference>
<dbReference type="SUPFAM" id="SSF46894">
    <property type="entry name" value="C-terminal effector domain of the bipartite response regulators"/>
    <property type="match status" value="1"/>
</dbReference>
<keyword evidence="1 2" id="KW-0238">DNA-binding</keyword>
<dbReference type="InterPro" id="IPR001867">
    <property type="entry name" value="OmpR/PhoB-type_DNA-bd"/>
</dbReference>
<dbReference type="Gene3D" id="1.10.10.10">
    <property type="entry name" value="Winged helix-like DNA-binding domain superfamily/Winged helix DNA-binding domain"/>
    <property type="match status" value="1"/>
</dbReference>
<proteinExistence type="predicted"/>
<feature type="domain" description="OmpR/PhoB-type" evidence="3">
    <location>
        <begin position="158"/>
        <end position="257"/>
    </location>
</feature>
<dbReference type="eggNOG" id="COG0745">
    <property type="taxonomic scope" value="Bacteria"/>
</dbReference>
<accession>A0A059ZTM8</accession>
<sequence>MLYAFIAGTLHHAVHLGDALALLSAVRWDEMDPLYRARTLLFGQAPEIDGLTQRLRRSGAFPRRATDRKLVAEVLRDWRPQLLILLSWQGDLATDLRQWLAGPQGENLRVLALGPEGDDQAMAALDAGVHAYLTYPLSETLLIAQASALLRGGQGWEGTAVEIPGVLRIDPMAHRIWVQEQELQLSRRIFRLFHYLALHPGQTFSAAEIAHHLSDGRKFVQENTIAAQIHRLRKALEAAGADIWLETVHGFGYRLSVPAS</sequence>
<dbReference type="SMART" id="SM00862">
    <property type="entry name" value="Trans_reg_C"/>
    <property type="match status" value="1"/>
</dbReference>
<protein>
    <submittedName>
        <fullName evidence="4">Phosphate regulon transcriptional regulatory protein PhoB (SphR)</fullName>
    </submittedName>
</protein>
<dbReference type="Proteomes" id="UP000005522">
    <property type="component" value="Chromosome"/>
</dbReference>
<dbReference type="CDD" id="cd00383">
    <property type="entry name" value="trans_reg_C"/>
    <property type="match status" value="1"/>
</dbReference>
<dbReference type="HOGENOM" id="CLU_1068025_0_0_6"/>
<dbReference type="GO" id="GO:0000156">
    <property type="term" value="F:phosphorelay response regulator activity"/>
    <property type="evidence" value="ECO:0007669"/>
    <property type="project" value="TreeGrafter"/>
</dbReference>
<evidence type="ECO:0000256" key="2">
    <source>
        <dbReference type="PROSITE-ProRule" id="PRU01091"/>
    </source>
</evidence>
<dbReference type="PROSITE" id="PS51755">
    <property type="entry name" value="OMPR_PHOB"/>
    <property type="match status" value="1"/>
</dbReference>